<dbReference type="Pfam" id="PF16477">
    <property type="entry name" value="DUF5054"/>
    <property type="match status" value="1"/>
</dbReference>
<dbReference type="EMBL" id="PZQS01000011">
    <property type="protein sequence ID" value="PVD22411.1"/>
    <property type="molecule type" value="Genomic_DNA"/>
</dbReference>
<dbReference type="OMA" id="TNFPMWW"/>
<dbReference type="Proteomes" id="UP000245119">
    <property type="component" value="Linkage Group LG11"/>
</dbReference>
<sequence length="751" mass="84742">MAGRFVYVVCISAVLLSTFQEASYAQNVDPTKIKKVHLVFMNHLDVGYDGIYPEVGFALNVINKYFTEYYPRAAAIAEELRLLGFRERLVYTTHPWLLHLYLNCPSMMLASNVSLKCPSRTEVDTVRRAVAMGDVVWHAGPMNMQFENFMDPVMLDLSLNISTNLDREFGINRTTPVVSQRDVPGMTKAVIPIMKKHNISAITVGVNPMTSPPAVPPHPFVWKLSPQDNDEDGIIAFWHPGGYPNNPGRFPTAAGGLSVKDCLFAEDVNAFPETLCFAFRTDNSGPPDTLAEVLSNFELVRGQFPNAVVQGSTLDEYVSSLKASGTTYPTVTQEIGDTWIMGVQSDPKKMAMYRAFVRVFTDCLIKGSCQHDDPRISQAVFYITKIPEHTWGLDSIPDCYNWSNAAFQKARSGQNYTDRIAAWEEQRQFMDLTLESLASHPIVASVKTEFMNLQPTLPDLSEYEIASTTDQFKCVDGTVLAFASDGSLNRLFDPNNKVEWATDGFRMGQILYNTYNESDYDYMSKLYDYIGGAGFHKDNSTLNAHPESQRWDVKAQNLYRRKGNVTCDFIVKVAPTDQEAVLEYGAPPLFYIHYTYSPDQDKSISERVLQIVVQWFNKGPTRLSEAISFGFNPNPRPSSVWTMSKLGELIDPMDVMLNGSQYLHAINKGVYYLNENQTGLQILSPDVALLTLGTASRPPSVFPVPLTTPTEPFVSVAYNIYNNMWNTNYIYWYPFFQEDQNFKARFYVNFV</sequence>
<evidence type="ECO:0000313" key="3">
    <source>
        <dbReference type="Proteomes" id="UP000245119"/>
    </source>
</evidence>
<dbReference type="OrthoDB" id="9980604at2759"/>
<dbReference type="AlphaFoldDB" id="A0A2T7NML9"/>
<gene>
    <name evidence="2" type="ORF">C0Q70_18223</name>
</gene>
<reference evidence="2 3" key="1">
    <citation type="submission" date="2018-04" db="EMBL/GenBank/DDBJ databases">
        <title>The genome of golden apple snail Pomacea canaliculata provides insight into stress tolerance and invasive adaptation.</title>
        <authorList>
            <person name="Liu C."/>
            <person name="Liu B."/>
            <person name="Ren Y."/>
            <person name="Zhang Y."/>
            <person name="Wang H."/>
            <person name="Li S."/>
            <person name="Jiang F."/>
            <person name="Yin L."/>
            <person name="Zhang G."/>
            <person name="Qian W."/>
            <person name="Fan W."/>
        </authorList>
    </citation>
    <scope>NUCLEOTIDE SEQUENCE [LARGE SCALE GENOMIC DNA]</scope>
    <source>
        <strain evidence="2">SZHN2017</strain>
        <tissue evidence="2">Muscle</tissue>
    </source>
</reference>
<feature type="signal peptide" evidence="1">
    <location>
        <begin position="1"/>
        <end position="25"/>
    </location>
</feature>
<comment type="caution">
    <text evidence="2">The sequence shown here is derived from an EMBL/GenBank/DDBJ whole genome shotgun (WGS) entry which is preliminary data.</text>
</comment>
<feature type="chain" id="PRO_5015669500" description="Glycoside hydrolase family 38 N-terminal domain-containing protein" evidence="1">
    <location>
        <begin position="26"/>
        <end position="751"/>
    </location>
</feature>
<dbReference type="InterPro" id="IPR032482">
    <property type="entry name" value="DUF5054"/>
</dbReference>
<organism evidence="2 3">
    <name type="scientific">Pomacea canaliculata</name>
    <name type="common">Golden apple snail</name>
    <dbReference type="NCBI Taxonomy" id="400727"/>
    <lineage>
        <taxon>Eukaryota</taxon>
        <taxon>Metazoa</taxon>
        <taxon>Spiralia</taxon>
        <taxon>Lophotrochozoa</taxon>
        <taxon>Mollusca</taxon>
        <taxon>Gastropoda</taxon>
        <taxon>Caenogastropoda</taxon>
        <taxon>Architaenioglossa</taxon>
        <taxon>Ampullarioidea</taxon>
        <taxon>Ampullariidae</taxon>
        <taxon>Pomacea</taxon>
    </lineage>
</organism>
<keyword evidence="3" id="KW-1185">Reference proteome</keyword>
<name>A0A2T7NML9_POMCA</name>
<accession>A0A2T7NML9</accession>
<evidence type="ECO:0000313" key="2">
    <source>
        <dbReference type="EMBL" id="PVD22411.1"/>
    </source>
</evidence>
<protein>
    <recommendedName>
        <fullName evidence="4">Glycoside hydrolase family 38 N-terminal domain-containing protein</fullName>
    </recommendedName>
</protein>
<evidence type="ECO:0008006" key="4">
    <source>
        <dbReference type="Google" id="ProtNLM"/>
    </source>
</evidence>
<keyword evidence="1" id="KW-0732">Signal</keyword>
<proteinExistence type="predicted"/>
<evidence type="ECO:0000256" key="1">
    <source>
        <dbReference type="SAM" id="SignalP"/>
    </source>
</evidence>